<comment type="caution">
    <text evidence="1">The sequence shown here is derived from an EMBL/GenBank/DDBJ whole genome shotgun (WGS) entry which is preliminary data.</text>
</comment>
<reference evidence="1 2" key="1">
    <citation type="submission" date="2020-03" db="EMBL/GenBank/DDBJ databases">
        <title>Genomic Encyclopedia of Type Strains, Phase IV (KMG-V): Genome sequencing to study the core and pangenomes of soil and plant-associated prokaryotes.</title>
        <authorList>
            <person name="Whitman W."/>
        </authorList>
    </citation>
    <scope>NUCLEOTIDE SEQUENCE [LARGE SCALE GENOMIC DNA]</scope>
    <source>
        <strain evidence="1 2">1B</strain>
    </source>
</reference>
<evidence type="ECO:0000313" key="1">
    <source>
        <dbReference type="EMBL" id="NKI91618.1"/>
    </source>
</evidence>
<keyword evidence="2" id="KW-1185">Reference proteome</keyword>
<evidence type="ECO:0000313" key="2">
    <source>
        <dbReference type="Proteomes" id="UP000717634"/>
    </source>
</evidence>
<gene>
    <name evidence="1" type="ORF">HBN54_004238</name>
</gene>
<name>A0ABX1HMY2_9BACT</name>
<sequence>MQETDTPQAPAAGATHIFGMAKSSLDLLGAKRQKLELDYLRLVYACQHYQAQGCQAFGYLAVTSTAIEQQVLKWAEKYLVPAGLVQLVIPELSDIEHQSLLAEKDRNRLGNLAKAEAGVLLKNADGSFGRDLLETVLQTHILGQHPALHRGAVVGANPMGIQWDYYGSY</sequence>
<dbReference type="EMBL" id="JAAVTK010000019">
    <property type="protein sequence ID" value="NKI91618.1"/>
    <property type="molecule type" value="Genomic_DNA"/>
</dbReference>
<dbReference type="Proteomes" id="UP000717634">
    <property type="component" value="Unassembled WGS sequence"/>
</dbReference>
<organism evidence="1 2">
    <name type="scientific">Hymenobacter artigasi</name>
    <dbReference type="NCBI Taxonomy" id="2719616"/>
    <lineage>
        <taxon>Bacteria</taxon>
        <taxon>Pseudomonadati</taxon>
        <taxon>Bacteroidota</taxon>
        <taxon>Cytophagia</taxon>
        <taxon>Cytophagales</taxon>
        <taxon>Hymenobacteraceae</taxon>
        <taxon>Hymenobacter</taxon>
    </lineage>
</organism>
<dbReference type="RefSeq" id="WP_168675179.1">
    <property type="nucleotide sequence ID" value="NZ_JAAVTK010000019.1"/>
</dbReference>
<accession>A0ABX1HMY2</accession>
<protein>
    <submittedName>
        <fullName evidence="1">Uncharacterized protein</fullName>
    </submittedName>
</protein>
<proteinExistence type="predicted"/>